<dbReference type="PANTHER" id="PTHR46268">
    <property type="entry name" value="STRESS RESPONSE PROTEIN NHAX"/>
    <property type="match status" value="1"/>
</dbReference>
<dbReference type="AlphaFoldDB" id="A0A4Z1E170"/>
<dbReference type="CDD" id="cd00293">
    <property type="entry name" value="USP-like"/>
    <property type="match status" value="1"/>
</dbReference>
<dbReference type="EMBL" id="RHPJ01000002">
    <property type="protein sequence ID" value="TGO05695.1"/>
    <property type="molecule type" value="Genomic_DNA"/>
</dbReference>
<feature type="domain" description="UspA" evidence="2">
    <location>
        <begin position="2"/>
        <end position="134"/>
    </location>
</feature>
<proteinExistence type="inferred from homology"/>
<dbReference type="InterPro" id="IPR014729">
    <property type="entry name" value="Rossmann-like_a/b/a_fold"/>
</dbReference>
<evidence type="ECO:0000259" key="2">
    <source>
        <dbReference type="Pfam" id="PF00582"/>
    </source>
</evidence>
<dbReference type="Pfam" id="PF00582">
    <property type="entry name" value="Usp"/>
    <property type="match status" value="1"/>
</dbReference>
<dbReference type="InterPro" id="IPR006016">
    <property type="entry name" value="UspA"/>
</dbReference>
<evidence type="ECO:0000256" key="1">
    <source>
        <dbReference type="ARBA" id="ARBA00008791"/>
    </source>
</evidence>
<reference evidence="3 4" key="1">
    <citation type="submission" date="2018-11" db="EMBL/GenBank/DDBJ databases">
        <title>Complete genome sequencing of the Actinobacteria Serinibacter sp. K3-2.</title>
        <authorList>
            <person name="Rakitin A.L."/>
            <person name="Beletsky A.V."/>
            <person name="Mardanov A.V."/>
            <person name="Ravin N.V."/>
            <person name="Gromova A.S."/>
            <person name="Filippova S.N."/>
            <person name="Gal'Chenko V.F."/>
        </authorList>
    </citation>
    <scope>NUCLEOTIDE SEQUENCE [LARGE SCALE GENOMIC DNA]</scope>
    <source>
        <strain evidence="3 4">K3-2</strain>
    </source>
</reference>
<keyword evidence="4" id="KW-1185">Reference proteome</keyword>
<comment type="similarity">
    <text evidence="1">Belongs to the universal stress protein A family.</text>
</comment>
<dbReference type="SUPFAM" id="SSF52402">
    <property type="entry name" value="Adenine nucleotide alpha hydrolases-like"/>
    <property type="match status" value="1"/>
</dbReference>
<dbReference type="Proteomes" id="UP000297318">
    <property type="component" value="Unassembled WGS sequence"/>
</dbReference>
<protein>
    <submittedName>
        <fullName evidence="3">UspA domain protein</fullName>
    </submittedName>
</protein>
<evidence type="ECO:0000313" key="3">
    <source>
        <dbReference type="EMBL" id="TGO05695.1"/>
    </source>
</evidence>
<organism evidence="3 4">
    <name type="scientific">Serinibacter arcticus</name>
    <dbReference type="NCBI Taxonomy" id="1655435"/>
    <lineage>
        <taxon>Bacteria</taxon>
        <taxon>Bacillati</taxon>
        <taxon>Actinomycetota</taxon>
        <taxon>Actinomycetes</taxon>
        <taxon>Micrococcales</taxon>
        <taxon>Beutenbergiaceae</taxon>
        <taxon>Serinibacter</taxon>
    </lineage>
</organism>
<gene>
    <name evidence="3" type="ORF">SERN_1699</name>
</gene>
<evidence type="ECO:0000313" key="4">
    <source>
        <dbReference type="Proteomes" id="UP000297318"/>
    </source>
</evidence>
<sequence length="135" mass="13978">MAMTVGVAFSSTPAGQAALREAVREAVRRGTDLAVLVVVDTVEHAAAGPDVEAARDETARRAAEVEGGEAVAWRVETAPTRGDVADVLVDLAVRVEADPLVIGARRRSPVGKLILGSAVRSVLMQAPMAVLVTKA</sequence>
<name>A0A4Z1E170_9MICO</name>
<dbReference type="PANTHER" id="PTHR46268:SF6">
    <property type="entry name" value="UNIVERSAL STRESS PROTEIN UP12"/>
    <property type="match status" value="1"/>
</dbReference>
<dbReference type="Gene3D" id="3.40.50.620">
    <property type="entry name" value="HUPs"/>
    <property type="match status" value="1"/>
</dbReference>
<accession>A0A4Z1E170</accession>
<comment type="caution">
    <text evidence="3">The sequence shown here is derived from an EMBL/GenBank/DDBJ whole genome shotgun (WGS) entry which is preliminary data.</text>
</comment>